<name>A0A291IQ93_9GAMM</name>
<organism evidence="1 2">
    <name type="scientific">Methylomonas koyamae</name>
    <dbReference type="NCBI Taxonomy" id="702114"/>
    <lineage>
        <taxon>Bacteria</taxon>
        <taxon>Pseudomonadati</taxon>
        <taxon>Pseudomonadota</taxon>
        <taxon>Gammaproteobacteria</taxon>
        <taxon>Methylococcales</taxon>
        <taxon>Methylococcaceae</taxon>
        <taxon>Methylomonas</taxon>
    </lineage>
</organism>
<keyword evidence="2" id="KW-1185">Reference proteome</keyword>
<dbReference type="Proteomes" id="UP000077734">
    <property type="component" value="Unassembled WGS sequence"/>
</dbReference>
<comment type="caution">
    <text evidence="1">The sequence shown here is derived from an EMBL/GenBank/DDBJ whole genome shotgun (WGS) entry which is preliminary data.</text>
</comment>
<dbReference type="RefSeq" id="WP_054758400.1">
    <property type="nucleotide sequence ID" value="NZ_AP019778.1"/>
</dbReference>
<dbReference type="AlphaFoldDB" id="A0A291IQ93"/>
<protein>
    <submittedName>
        <fullName evidence="1">Uncharacterized protein</fullName>
    </submittedName>
</protein>
<reference evidence="1 2" key="1">
    <citation type="submission" date="2016-03" db="EMBL/GenBank/DDBJ databases">
        <authorList>
            <person name="Heylen K."/>
            <person name="De Vos P."/>
            <person name="Vekeman B."/>
        </authorList>
    </citation>
    <scope>NUCLEOTIDE SEQUENCE [LARGE SCALE GENOMIC DNA]</scope>
    <source>
        <strain evidence="1 2">R-49807</strain>
    </source>
</reference>
<evidence type="ECO:0000313" key="2">
    <source>
        <dbReference type="Proteomes" id="UP000077734"/>
    </source>
</evidence>
<gene>
    <name evidence="1" type="ORF">A1356_16060</name>
</gene>
<sequence>MTKSEAVWLFLTDLKHRRDTTRRLFEMAKTEPTLVTTYIASLPDNWQHRDDPEVDLLKQLHAVALTAIAERAVSVG</sequence>
<dbReference type="EMBL" id="LUUL01000093">
    <property type="protein sequence ID" value="OAI24198.1"/>
    <property type="molecule type" value="Genomic_DNA"/>
</dbReference>
<evidence type="ECO:0000313" key="1">
    <source>
        <dbReference type="EMBL" id="OAI24198.1"/>
    </source>
</evidence>
<dbReference type="KEGG" id="mko:MKLM6_4339"/>
<proteinExistence type="predicted"/>
<accession>A0A291IQ93</accession>